<evidence type="ECO:0000313" key="2">
    <source>
        <dbReference type="Proteomes" id="UP001331761"/>
    </source>
</evidence>
<reference evidence="1 2" key="1">
    <citation type="submission" date="2019-10" db="EMBL/GenBank/DDBJ databases">
        <title>Assembly and Annotation for the nematode Trichostrongylus colubriformis.</title>
        <authorList>
            <person name="Martin J."/>
        </authorList>
    </citation>
    <scope>NUCLEOTIDE SEQUENCE [LARGE SCALE GENOMIC DNA]</scope>
    <source>
        <strain evidence="1">G859</strain>
        <tissue evidence="1">Whole worm</tissue>
    </source>
</reference>
<keyword evidence="2" id="KW-1185">Reference proteome</keyword>
<sequence length="67" mass="7851">MKRRVIDRLVISTTRQALKIGFRIRVTVYCPDERLLMATRRWLSDPSTLSSILQRVLKMLTFATQSL</sequence>
<name>A0AAN8G476_TRICO</name>
<gene>
    <name evidence="1" type="ORF">GCK32_012937</name>
</gene>
<proteinExistence type="predicted"/>
<evidence type="ECO:0000313" key="1">
    <source>
        <dbReference type="EMBL" id="KAK5983170.1"/>
    </source>
</evidence>
<protein>
    <submittedName>
        <fullName evidence="1">Uncharacterized protein</fullName>
    </submittedName>
</protein>
<dbReference type="EMBL" id="WIXE01004300">
    <property type="protein sequence ID" value="KAK5983170.1"/>
    <property type="molecule type" value="Genomic_DNA"/>
</dbReference>
<dbReference type="Proteomes" id="UP001331761">
    <property type="component" value="Unassembled WGS sequence"/>
</dbReference>
<accession>A0AAN8G476</accession>
<organism evidence="1 2">
    <name type="scientific">Trichostrongylus colubriformis</name>
    <name type="common">Black scour worm</name>
    <dbReference type="NCBI Taxonomy" id="6319"/>
    <lineage>
        <taxon>Eukaryota</taxon>
        <taxon>Metazoa</taxon>
        <taxon>Ecdysozoa</taxon>
        <taxon>Nematoda</taxon>
        <taxon>Chromadorea</taxon>
        <taxon>Rhabditida</taxon>
        <taxon>Rhabditina</taxon>
        <taxon>Rhabditomorpha</taxon>
        <taxon>Strongyloidea</taxon>
        <taxon>Trichostrongylidae</taxon>
        <taxon>Trichostrongylus</taxon>
    </lineage>
</organism>
<dbReference type="AlphaFoldDB" id="A0AAN8G476"/>
<comment type="caution">
    <text evidence="1">The sequence shown here is derived from an EMBL/GenBank/DDBJ whole genome shotgun (WGS) entry which is preliminary data.</text>
</comment>